<dbReference type="PANTHER" id="PTHR16943">
    <property type="entry name" value="2-METHYLCITRATE DEHYDRATASE-RELATED"/>
    <property type="match status" value="1"/>
</dbReference>
<dbReference type="PANTHER" id="PTHR16943:SF8">
    <property type="entry name" value="2-METHYLCITRATE DEHYDRATASE"/>
    <property type="match status" value="1"/>
</dbReference>
<dbReference type="GO" id="GO:0016829">
    <property type="term" value="F:lyase activity"/>
    <property type="evidence" value="ECO:0007669"/>
    <property type="project" value="InterPro"/>
</dbReference>
<evidence type="ECO:0000313" key="4">
    <source>
        <dbReference type="EMBL" id="SHE97478.1"/>
    </source>
</evidence>
<dbReference type="InterPro" id="IPR042188">
    <property type="entry name" value="MmgE/PrpD_sf_2"/>
</dbReference>
<proteinExistence type="inferred from homology"/>
<dbReference type="InterPro" id="IPR042183">
    <property type="entry name" value="MmgE/PrpD_sf_1"/>
</dbReference>
<organism evidence="4 5">
    <name type="scientific">Desulfacinum infernum DSM 9756</name>
    <dbReference type="NCBI Taxonomy" id="1121391"/>
    <lineage>
        <taxon>Bacteria</taxon>
        <taxon>Pseudomonadati</taxon>
        <taxon>Thermodesulfobacteriota</taxon>
        <taxon>Syntrophobacteria</taxon>
        <taxon>Syntrophobacterales</taxon>
        <taxon>Syntrophobacteraceae</taxon>
        <taxon>Desulfacinum</taxon>
    </lineage>
</organism>
<dbReference type="Pfam" id="PF19305">
    <property type="entry name" value="MmgE_PrpD_C"/>
    <property type="match status" value="1"/>
</dbReference>
<dbReference type="Pfam" id="PF03972">
    <property type="entry name" value="MmgE_PrpD_N"/>
    <property type="match status" value="1"/>
</dbReference>
<evidence type="ECO:0000259" key="2">
    <source>
        <dbReference type="Pfam" id="PF03972"/>
    </source>
</evidence>
<gene>
    <name evidence="4" type="ORF">SAMN02745206_01127</name>
</gene>
<keyword evidence="5" id="KW-1185">Reference proteome</keyword>
<accession>A0A1M4XVN0</accession>
<evidence type="ECO:0000313" key="5">
    <source>
        <dbReference type="Proteomes" id="UP000184076"/>
    </source>
</evidence>
<reference evidence="5" key="1">
    <citation type="submission" date="2016-11" db="EMBL/GenBank/DDBJ databases">
        <authorList>
            <person name="Varghese N."/>
            <person name="Submissions S."/>
        </authorList>
    </citation>
    <scope>NUCLEOTIDE SEQUENCE [LARGE SCALE GENOMIC DNA]</scope>
    <source>
        <strain evidence="5">DSM 9756</strain>
    </source>
</reference>
<dbReference type="EMBL" id="FQVB01000009">
    <property type="protein sequence ID" value="SHE97478.1"/>
    <property type="molecule type" value="Genomic_DNA"/>
</dbReference>
<feature type="domain" description="MmgE/PrpD C-terminal" evidence="3">
    <location>
        <begin position="267"/>
        <end position="437"/>
    </location>
</feature>
<evidence type="ECO:0000256" key="1">
    <source>
        <dbReference type="ARBA" id="ARBA00006174"/>
    </source>
</evidence>
<dbReference type="STRING" id="1121391.SAMN02745206_01127"/>
<name>A0A1M4XVN0_9BACT</name>
<dbReference type="InterPro" id="IPR036148">
    <property type="entry name" value="MmgE/PrpD_sf"/>
</dbReference>
<sequence>MGPEPASETRTTDVLADFAINLESDALPASALDAAKRCVLDLVGSAAAGVSSLPARAVRRVFDRYSVSGQATVWFHGLKHPAPAVAMANSAAASALDLDDGHRAAGGHPGAAIIPAAVAVGEETRVSGKELLAAVVVGYEVAVRVAAARDFAALDTLSTGRWAAYGVVAAAGRLRRLTPHHVAEAMAVAGVQSPGLSAAGYSKVMGNSVKEGIPWATFTGLVALDLAVEGYTGPTDILDHPAYYDAVRIRSKLKESFAIERTYFKPYSCCRWIHSAVDALCEIMDEHGLDAERIRRVRVATFGRALTLNNYPDPPSLESAQYSVPFCLAVAAVRGRDALLPLGEETLGDAAVVHFARRVELGRDESLDALFPAHTPARVTVETGSGATFQKTIVDPLGDPDHPMSNEALEEKFHRLTGPVLDPAARRAVVEVVRNLDALPSLDPLMERIANEAPKYREAASNGRPLP</sequence>
<dbReference type="OrthoDB" id="9791416at2"/>
<dbReference type="RefSeq" id="WP_073037786.1">
    <property type="nucleotide sequence ID" value="NZ_FQVB01000009.1"/>
</dbReference>
<dbReference type="AlphaFoldDB" id="A0A1M4XVN0"/>
<dbReference type="Gene3D" id="3.30.1330.120">
    <property type="entry name" value="2-methylcitrate dehydratase PrpD"/>
    <property type="match status" value="1"/>
</dbReference>
<dbReference type="InterPro" id="IPR045337">
    <property type="entry name" value="MmgE_PrpD_C"/>
</dbReference>
<dbReference type="Proteomes" id="UP000184076">
    <property type="component" value="Unassembled WGS sequence"/>
</dbReference>
<dbReference type="InterPro" id="IPR045336">
    <property type="entry name" value="MmgE_PrpD_N"/>
</dbReference>
<evidence type="ECO:0000259" key="3">
    <source>
        <dbReference type="Pfam" id="PF19305"/>
    </source>
</evidence>
<dbReference type="SUPFAM" id="SSF103378">
    <property type="entry name" value="2-methylcitrate dehydratase PrpD"/>
    <property type="match status" value="1"/>
</dbReference>
<feature type="domain" description="MmgE/PrpD N-terminal" evidence="2">
    <location>
        <begin position="15"/>
        <end position="242"/>
    </location>
</feature>
<dbReference type="Gene3D" id="1.10.4100.10">
    <property type="entry name" value="2-methylcitrate dehydratase PrpD"/>
    <property type="match status" value="1"/>
</dbReference>
<dbReference type="InterPro" id="IPR005656">
    <property type="entry name" value="MmgE_PrpD"/>
</dbReference>
<protein>
    <submittedName>
        <fullName evidence="4">2-methylcitrate dehydratase PrpD</fullName>
    </submittedName>
</protein>
<comment type="similarity">
    <text evidence="1">Belongs to the PrpD family.</text>
</comment>